<keyword evidence="1" id="KW-1133">Transmembrane helix</keyword>
<name>A0A2R9SZB7_9BACL</name>
<evidence type="ECO:0000256" key="1">
    <source>
        <dbReference type="SAM" id="Phobius"/>
    </source>
</evidence>
<protein>
    <submittedName>
        <fullName evidence="2">Cytochrome c oxidase, subunit I</fullName>
    </submittedName>
</protein>
<gene>
    <name evidence="2" type="ORF">PVOR_05995</name>
</gene>
<dbReference type="KEGG" id="pvo:PVOR_05995"/>
<dbReference type="EMBL" id="ADHJ01000012">
    <property type="protein sequence ID" value="EFU42769.1"/>
    <property type="molecule type" value="Genomic_DNA"/>
</dbReference>
<proteinExistence type="predicted"/>
<evidence type="ECO:0000313" key="3">
    <source>
        <dbReference type="Proteomes" id="UP000003094"/>
    </source>
</evidence>
<reference evidence="2 3" key="1">
    <citation type="journal article" date="2010" name="BMC Genomics">
        <title>Genome sequence of the pattern forming Paenibacillus vortex bacterium reveals potential for thriving in complex environments.</title>
        <authorList>
            <person name="Sirota-Madi A."/>
            <person name="Olender T."/>
            <person name="Helman Y."/>
            <person name="Ingham C."/>
            <person name="Brainis I."/>
            <person name="Roth D."/>
            <person name="Hagi E."/>
            <person name="Brodsky L."/>
            <person name="Leshkowitz D."/>
            <person name="Galatenko V."/>
            <person name="Nikolaev V."/>
            <person name="Mugasimangalam R.C."/>
            <person name="Bransburg-Zabary S."/>
            <person name="Gutnick D.L."/>
            <person name="Lancet D."/>
            <person name="Ben-Jacob E."/>
        </authorList>
    </citation>
    <scope>NUCLEOTIDE SEQUENCE [LARGE SCALE GENOMIC DNA]</scope>
    <source>
        <strain evidence="2 3">V453</strain>
    </source>
</reference>
<feature type="transmembrane region" description="Helical" evidence="1">
    <location>
        <begin position="7"/>
        <end position="28"/>
    </location>
</feature>
<dbReference type="Proteomes" id="UP000003094">
    <property type="component" value="Unassembled WGS sequence"/>
</dbReference>
<comment type="caution">
    <text evidence="2">The sequence shown here is derived from an EMBL/GenBank/DDBJ whole genome shotgun (WGS) entry which is preliminary data.</text>
</comment>
<evidence type="ECO:0000313" key="2">
    <source>
        <dbReference type="EMBL" id="EFU42769.1"/>
    </source>
</evidence>
<dbReference type="AlphaFoldDB" id="A0A2R9SZB7"/>
<sequence>MSLIFNKYIVLIVGLLITFAAMIARSLYDDHGYHIEVEELEGEGKA</sequence>
<keyword evidence="1" id="KW-0472">Membrane</keyword>
<accession>A0A2R9SZB7</accession>
<keyword evidence="3" id="KW-1185">Reference proteome</keyword>
<keyword evidence="1" id="KW-0812">Transmembrane</keyword>
<organism evidence="2 3">
    <name type="scientific">Paenibacillus vortex V453</name>
    <dbReference type="NCBI Taxonomy" id="715225"/>
    <lineage>
        <taxon>Bacteria</taxon>
        <taxon>Bacillati</taxon>
        <taxon>Bacillota</taxon>
        <taxon>Bacilli</taxon>
        <taxon>Bacillales</taxon>
        <taxon>Paenibacillaceae</taxon>
        <taxon>Paenibacillus</taxon>
    </lineage>
</organism>